<evidence type="ECO:0000313" key="6">
    <source>
        <dbReference type="Proteomes" id="UP000441208"/>
    </source>
</evidence>
<keyword evidence="2" id="KW-0645">Protease</keyword>
<dbReference type="AlphaFoldDB" id="A0A6A3T875"/>
<gene>
    <name evidence="5" type="ORF">PF007_g4960</name>
</gene>
<comment type="caution">
    <text evidence="5">The sequence shown here is derived from an EMBL/GenBank/DDBJ whole genome shotgun (WGS) entry which is preliminary data.</text>
</comment>
<dbReference type="Gene3D" id="3.40.395.10">
    <property type="entry name" value="Adenoviral Proteinase, Chain A"/>
    <property type="match status" value="1"/>
</dbReference>
<sequence length="295" mass="33603">MSNVLRFTTHFVAEQIEPQYAAAMSKAEAYAYESTPDDPDVMLVHGGSIIHRLSTKDWLATVSFLDPCGSCRHAIAYRRHTDVAGPVIPWSCIDERWTIPVSNLQSVRQVQYQAFDLNSSSKIRKKPRAHADRYKEAVRATHLIASELADLADEGEFDEMLGFVLQQWRNVRQKHKKCRLTRDYNTCRFAGFQSVTIKSSRARDPVEGLMSSDVLARVVSHVSDPDVDTVMLPLNFHSAHWCCIVVKVSVQRIYYYDPLNQKGYVRAAKEVATYLKFQGLNNYDVVAQNNPIQFD</sequence>
<dbReference type="GO" id="GO:0006508">
    <property type="term" value="P:proteolysis"/>
    <property type="evidence" value="ECO:0007669"/>
    <property type="project" value="UniProtKB-KW"/>
</dbReference>
<keyword evidence="3" id="KW-0378">Hydrolase</keyword>
<evidence type="ECO:0000256" key="1">
    <source>
        <dbReference type="ARBA" id="ARBA00005234"/>
    </source>
</evidence>
<evidence type="ECO:0000256" key="2">
    <source>
        <dbReference type="ARBA" id="ARBA00022670"/>
    </source>
</evidence>
<dbReference type="Proteomes" id="UP000441208">
    <property type="component" value="Unassembled WGS sequence"/>
</dbReference>
<evidence type="ECO:0000259" key="4">
    <source>
        <dbReference type="Pfam" id="PF02902"/>
    </source>
</evidence>
<proteinExistence type="inferred from homology"/>
<feature type="domain" description="Ubiquitin-like protease family profile" evidence="4">
    <location>
        <begin position="226"/>
        <end position="283"/>
    </location>
</feature>
<protein>
    <recommendedName>
        <fullName evidence="4">Ubiquitin-like protease family profile domain-containing protein</fullName>
    </recommendedName>
</protein>
<comment type="similarity">
    <text evidence="1">Belongs to the peptidase C48 family.</text>
</comment>
<dbReference type="InterPro" id="IPR003653">
    <property type="entry name" value="Peptidase_C48_C"/>
</dbReference>
<dbReference type="Pfam" id="PF02902">
    <property type="entry name" value="Peptidase_C48"/>
    <property type="match status" value="1"/>
</dbReference>
<name>A0A6A3T875_9STRA</name>
<organism evidence="5 6">
    <name type="scientific">Phytophthora fragariae</name>
    <dbReference type="NCBI Taxonomy" id="53985"/>
    <lineage>
        <taxon>Eukaryota</taxon>
        <taxon>Sar</taxon>
        <taxon>Stramenopiles</taxon>
        <taxon>Oomycota</taxon>
        <taxon>Peronosporomycetes</taxon>
        <taxon>Peronosporales</taxon>
        <taxon>Peronosporaceae</taxon>
        <taxon>Phytophthora</taxon>
    </lineage>
</organism>
<dbReference type="SUPFAM" id="SSF54001">
    <property type="entry name" value="Cysteine proteinases"/>
    <property type="match status" value="1"/>
</dbReference>
<reference evidence="5 6" key="1">
    <citation type="submission" date="2018-08" db="EMBL/GenBank/DDBJ databases">
        <title>Genomic investigation of the strawberry pathogen Phytophthora fragariae indicates pathogenicity is determined by transcriptional variation in three key races.</title>
        <authorList>
            <person name="Adams T.M."/>
            <person name="Armitage A.D."/>
            <person name="Sobczyk M.K."/>
            <person name="Bates H.J."/>
            <person name="Dunwell J.M."/>
            <person name="Nellist C.F."/>
            <person name="Harrison R.J."/>
        </authorList>
    </citation>
    <scope>NUCLEOTIDE SEQUENCE [LARGE SCALE GENOMIC DNA]</scope>
    <source>
        <strain evidence="5 6">NOV-71</strain>
    </source>
</reference>
<dbReference type="EMBL" id="QXFZ01000167">
    <property type="protein sequence ID" value="KAE9129248.1"/>
    <property type="molecule type" value="Genomic_DNA"/>
</dbReference>
<dbReference type="GO" id="GO:0008234">
    <property type="term" value="F:cysteine-type peptidase activity"/>
    <property type="evidence" value="ECO:0007669"/>
    <property type="project" value="InterPro"/>
</dbReference>
<evidence type="ECO:0000256" key="3">
    <source>
        <dbReference type="ARBA" id="ARBA00022801"/>
    </source>
</evidence>
<dbReference type="InterPro" id="IPR038765">
    <property type="entry name" value="Papain-like_cys_pep_sf"/>
</dbReference>
<accession>A0A6A3T875</accession>
<evidence type="ECO:0000313" key="5">
    <source>
        <dbReference type="EMBL" id="KAE9129248.1"/>
    </source>
</evidence>